<dbReference type="OMA" id="WRAELGH"/>
<dbReference type="HOGENOM" id="CLU_1385068_0_0_1"/>
<dbReference type="AlphaFoldDB" id="C5FK07"/>
<name>C5FK07_ARTOC</name>
<dbReference type="VEuPathDB" id="FungiDB:MCYG_02848"/>
<dbReference type="RefSeq" id="XP_002847342.1">
    <property type="nucleotide sequence ID" value="XM_002847296.1"/>
</dbReference>
<dbReference type="Proteomes" id="UP000002035">
    <property type="component" value="Unassembled WGS sequence"/>
</dbReference>
<proteinExistence type="predicted"/>
<reference evidence="2" key="1">
    <citation type="journal article" date="2012" name="MBio">
        <title>Comparative genome analysis of Trichophyton rubrum and related dermatophytes reveals candidate genes involved in infection.</title>
        <authorList>
            <person name="Martinez D.A."/>
            <person name="Oliver B.G."/>
            <person name="Graeser Y."/>
            <person name="Goldberg J.M."/>
            <person name="Li W."/>
            <person name="Martinez-Rossi N.M."/>
            <person name="Monod M."/>
            <person name="Shelest E."/>
            <person name="Barton R.C."/>
            <person name="Birch E."/>
            <person name="Brakhage A.A."/>
            <person name="Chen Z."/>
            <person name="Gurr S.J."/>
            <person name="Heiman D."/>
            <person name="Heitman J."/>
            <person name="Kosti I."/>
            <person name="Rossi A."/>
            <person name="Saif S."/>
            <person name="Samalova M."/>
            <person name="Saunders C.W."/>
            <person name="Shea T."/>
            <person name="Summerbell R.C."/>
            <person name="Xu J."/>
            <person name="Young S."/>
            <person name="Zeng Q."/>
            <person name="Birren B.W."/>
            <person name="Cuomo C.A."/>
            <person name="White T.C."/>
        </authorList>
    </citation>
    <scope>NUCLEOTIDE SEQUENCE [LARGE SCALE GENOMIC DNA]</scope>
    <source>
        <strain evidence="2">ATCC MYA-4605 / CBS 113480</strain>
    </source>
</reference>
<dbReference type="OrthoDB" id="4167530at2759"/>
<keyword evidence="2" id="KW-1185">Reference proteome</keyword>
<organism evidence="1 2">
    <name type="scientific">Arthroderma otae (strain ATCC MYA-4605 / CBS 113480)</name>
    <name type="common">Microsporum canis</name>
    <dbReference type="NCBI Taxonomy" id="554155"/>
    <lineage>
        <taxon>Eukaryota</taxon>
        <taxon>Fungi</taxon>
        <taxon>Dikarya</taxon>
        <taxon>Ascomycota</taxon>
        <taxon>Pezizomycotina</taxon>
        <taxon>Eurotiomycetes</taxon>
        <taxon>Eurotiomycetidae</taxon>
        <taxon>Onygenales</taxon>
        <taxon>Arthrodermataceae</taxon>
        <taxon>Microsporum</taxon>
    </lineage>
</organism>
<accession>C5FK07</accession>
<protein>
    <submittedName>
        <fullName evidence="1">Uncharacterized protein</fullName>
    </submittedName>
</protein>
<dbReference type="EMBL" id="DS995703">
    <property type="protein sequence ID" value="EEQ30029.1"/>
    <property type="molecule type" value="Genomic_DNA"/>
</dbReference>
<evidence type="ECO:0000313" key="2">
    <source>
        <dbReference type="Proteomes" id="UP000002035"/>
    </source>
</evidence>
<gene>
    <name evidence="1" type="ORF">MCYG_02848</name>
</gene>
<evidence type="ECO:0000313" key="1">
    <source>
        <dbReference type="EMBL" id="EEQ30029.1"/>
    </source>
</evidence>
<sequence length="194" mass="23119">MPLLRRHDAADNGEENTKMTIEEMKTCYSRQDAETAMFTYHYIEFREEDINMLKDLLAKVSGRNTTCFPFRFHGTRKNLDTDTLWRLRVLKYKLYLISDDDIRKNIEAIMKAYRSDQLRMTYDKVTLWFAGHLVYGPIPREGFDFGTIIMENGPEFYKKYGRPCTIWAEPNTPAFQKMIRYTIRPKDHMLCRQA</sequence>
<dbReference type="eggNOG" id="ENOG502RQTG">
    <property type="taxonomic scope" value="Eukaryota"/>
</dbReference>
<dbReference type="GeneID" id="9222825"/>
<dbReference type="STRING" id="554155.C5FK07"/>